<gene>
    <name evidence="1" type="ORF">NDU88_008785</name>
</gene>
<keyword evidence="2" id="KW-1185">Reference proteome</keyword>
<accession>A0AAV7N7G6</accession>
<evidence type="ECO:0000313" key="2">
    <source>
        <dbReference type="Proteomes" id="UP001066276"/>
    </source>
</evidence>
<proteinExistence type="predicted"/>
<comment type="caution">
    <text evidence="1">The sequence shown here is derived from an EMBL/GenBank/DDBJ whole genome shotgun (WGS) entry which is preliminary data.</text>
</comment>
<reference evidence="1" key="1">
    <citation type="journal article" date="2022" name="bioRxiv">
        <title>Sequencing and chromosome-scale assembly of the giantPleurodeles waltlgenome.</title>
        <authorList>
            <person name="Brown T."/>
            <person name="Elewa A."/>
            <person name="Iarovenko S."/>
            <person name="Subramanian E."/>
            <person name="Araus A.J."/>
            <person name="Petzold A."/>
            <person name="Susuki M."/>
            <person name="Suzuki K.-i.T."/>
            <person name="Hayashi T."/>
            <person name="Toyoda A."/>
            <person name="Oliveira C."/>
            <person name="Osipova E."/>
            <person name="Leigh N.D."/>
            <person name="Simon A."/>
            <person name="Yun M.H."/>
        </authorList>
    </citation>
    <scope>NUCLEOTIDE SEQUENCE</scope>
    <source>
        <strain evidence="1">20211129_DDA</strain>
        <tissue evidence="1">Liver</tissue>
    </source>
</reference>
<organism evidence="1 2">
    <name type="scientific">Pleurodeles waltl</name>
    <name type="common">Iberian ribbed newt</name>
    <dbReference type="NCBI Taxonomy" id="8319"/>
    <lineage>
        <taxon>Eukaryota</taxon>
        <taxon>Metazoa</taxon>
        <taxon>Chordata</taxon>
        <taxon>Craniata</taxon>
        <taxon>Vertebrata</taxon>
        <taxon>Euteleostomi</taxon>
        <taxon>Amphibia</taxon>
        <taxon>Batrachia</taxon>
        <taxon>Caudata</taxon>
        <taxon>Salamandroidea</taxon>
        <taxon>Salamandridae</taxon>
        <taxon>Pleurodelinae</taxon>
        <taxon>Pleurodeles</taxon>
    </lineage>
</organism>
<evidence type="ECO:0000313" key="1">
    <source>
        <dbReference type="EMBL" id="KAJ1111461.1"/>
    </source>
</evidence>
<sequence>MLLPALPLSGLEVLARLGLGSPGPRGLGSSLAHLYTYTSAGQALPCSSPLSCCQGGWWLFCGSVSA</sequence>
<protein>
    <submittedName>
        <fullName evidence="1">Uncharacterized protein</fullName>
    </submittedName>
</protein>
<dbReference type="EMBL" id="JANPWB010000013">
    <property type="protein sequence ID" value="KAJ1111461.1"/>
    <property type="molecule type" value="Genomic_DNA"/>
</dbReference>
<dbReference type="Proteomes" id="UP001066276">
    <property type="component" value="Chromosome 9"/>
</dbReference>
<dbReference type="AlphaFoldDB" id="A0AAV7N7G6"/>
<feature type="non-terminal residue" evidence="1">
    <location>
        <position position="66"/>
    </location>
</feature>
<name>A0AAV7N7G6_PLEWA</name>